<keyword evidence="1" id="KW-0597">Phosphoprotein</keyword>
<feature type="modified residue" description="4-aspartylphosphate" evidence="1">
    <location>
        <position position="51"/>
    </location>
</feature>
<accession>A0A285D0P5</accession>
<dbReference type="OrthoDB" id="7874292at2"/>
<keyword evidence="4" id="KW-1185">Reference proteome</keyword>
<evidence type="ECO:0000313" key="4">
    <source>
        <dbReference type="Proteomes" id="UP000219467"/>
    </source>
</evidence>
<dbReference type="InterPro" id="IPR001789">
    <property type="entry name" value="Sig_transdc_resp-reg_receiver"/>
</dbReference>
<sequence>MHVLIVESREELASSWADRLRQAGITVHVTHTQECAVRVLCAHRIQVVMLDLMLDDGSALAVADFAAFRQPWAKVVFLTDTAVFSDGSIFTHCQNACGYFATSTPVNDLATIVEHYVRAA</sequence>
<evidence type="ECO:0000256" key="1">
    <source>
        <dbReference type="PROSITE-ProRule" id="PRU00169"/>
    </source>
</evidence>
<dbReference type="PROSITE" id="PS50110">
    <property type="entry name" value="RESPONSE_REGULATORY"/>
    <property type="match status" value="1"/>
</dbReference>
<dbReference type="AlphaFoldDB" id="A0A285D0P5"/>
<name>A0A285D0P5_9RHOB</name>
<evidence type="ECO:0000259" key="2">
    <source>
        <dbReference type="PROSITE" id="PS50110"/>
    </source>
</evidence>
<dbReference type="EMBL" id="OAOQ01000013">
    <property type="protein sequence ID" value="SNX72866.1"/>
    <property type="molecule type" value="Genomic_DNA"/>
</dbReference>
<dbReference type="SUPFAM" id="SSF52172">
    <property type="entry name" value="CheY-like"/>
    <property type="match status" value="1"/>
</dbReference>
<protein>
    <submittedName>
        <fullName evidence="3">Response regulator receiver domain-containing protein</fullName>
    </submittedName>
</protein>
<organism evidence="3 4">
    <name type="scientific">Cereibacter ovatus</name>
    <dbReference type="NCBI Taxonomy" id="439529"/>
    <lineage>
        <taxon>Bacteria</taxon>
        <taxon>Pseudomonadati</taxon>
        <taxon>Pseudomonadota</taxon>
        <taxon>Alphaproteobacteria</taxon>
        <taxon>Rhodobacterales</taxon>
        <taxon>Paracoccaceae</taxon>
        <taxon>Cereibacter</taxon>
    </lineage>
</organism>
<dbReference type="InterPro" id="IPR011006">
    <property type="entry name" value="CheY-like_superfamily"/>
</dbReference>
<dbReference type="CDD" id="cd00156">
    <property type="entry name" value="REC"/>
    <property type="match status" value="1"/>
</dbReference>
<dbReference type="InterPro" id="IPR045343">
    <property type="entry name" value="VpsR"/>
</dbReference>
<dbReference type="GO" id="GO:0000160">
    <property type="term" value="P:phosphorelay signal transduction system"/>
    <property type="evidence" value="ECO:0007669"/>
    <property type="project" value="InterPro"/>
</dbReference>
<gene>
    <name evidence="3" type="ORF">SAMN05878503_11372</name>
</gene>
<dbReference type="RefSeq" id="WP_097031169.1">
    <property type="nucleotide sequence ID" value="NZ_OAOQ01000013.1"/>
</dbReference>
<evidence type="ECO:0000313" key="3">
    <source>
        <dbReference type="EMBL" id="SNX72866.1"/>
    </source>
</evidence>
<feature type="domain" description="Response regulatory" evidence="2">
    <location>
        <begin position="2"/>
        <end position="117"/>
    </location>
</feature>
<dbReference type="Proteomes" id="UP000219467">
    <property type="component" value="Unassembled WGS sequence"/>
</dbReference>
<dbReference type="Pfam" id="PF20161">
    <property type="entry name" value="VpsR"/>
    <property type="match status" value="1"/>
</dbReference>
<reference evidence="4" key="1">
    <citation type="submission" date="2017-08" db="EMBL/GenBank/DDBJ databases">
        <authorList>
            <person name="Varghese N."/>
            <person name="Submissions S."/>
        </authorList>
    </citation>
    <scope>NUCLEOTIDE SEQUENCE [LARGE SCALE GENOMIC DNA]</scope>
    <source>
        <strain evidence="4">JA234</strain>
    </source>
</reference>
<dbReference type="Gene3D" id="3.40.50.2300">
    <property type="match status" value="1"/>
</dbReference>
<proteinExistence type="predicted"/>